<keyword evidence="3" id="KW-1185">Reference proteome</keyword>
<dbReference type="InterPro" id="IPR027417">
    <property type="entry name" value="P-loop_NTPase"/>
</dbReference>
<accession>I5B755</accession>
<dbReference type="PANTHER" id="PTHR13696:SF99">
    <property type="entry name" value="COBYRINIC ACID AC-DIAMIDE SYNTHASE"/>
    <property type="match status" value="1"/>
</dbReference>
<dbReference type="AlphaFoldDB" id="I5B755"/>
<dbReference type="PANTHER" id="PTHR13696">
    <property type="entry name" value="P-LOOP CONTAINING NUCLEOSIDE TRIPHOSPHATE HYDROLASE"/>
    <property type="match status" value="1"/>
</dbReference>
<protein>
    <submittedName>
        <fullName evidence="2">ATPase involved in chromosome partitioning</fullName>
    </submittedName>
</protein>
<gene>
    <name evidence="2" type="ORF">DespoDRAFT_03562</name>
</gene>
<dbReference type="STRING" id="879212.DespoDRAFT_03562"/>
<sequence>MKIVSIFNNKGGVGKTTYMFHVAHLMAEHGKTVLMVDADAQCNLSAYCLSDSELEKAWNATRGNSIWRAVEDVYKGVGDIRKRQPTTVSSGSGNLYLIPGDVLLSNFEDSLGDTWSSAKGGAEPALRVQSALYRYIIWCTEKVNADVVMLDLGPNLGALNRAVLGASDYFIIPMSPDLFSIRGTENLGNKLVVWNKEWGQCHEAWSGDGLALPPGKPKFLGYVMQQHNIRQSPAGMTKGWSIFGNRVENAVKANVVEKLAPNDQAIEWDDGTWNLGKIPNLHSLIPYSQEARKPVFYCTSQDGLKGAHISTARDSKALFKPIVDTLLDVV</sequence>
<dbReference type="Pfam" id="PF13614">
    <property type="entry name" value="AAA_31"/>
    <property type="match status" value="1"/>
</dbReference>
<evidence type="ECO:0000259" key="1">
    <source>
        <dbReference type="Pfam" id="PF13614"/>
    </source>
</evidence>
<dbReference type="InterPro" id="IPR050678">
    <property type="entry name" value="DNA_Partitioning_ATPase"/>
</dbReference>
<dbReference type="Gene3D" id="3.40.50.300">
    <property type="entry name" value="P-loop containing nucleotide triphosphate hydrolases"/>
    <property type="match status" value="1"/>
</dbReference>
<reference evidence="2 3" key="2">
    <citation type="submission" date="2012-02" db="EMBL/GenBank/DDBJ databases">
        <title>Improved High-Quality Draft sequence of Desulfobacter postgatei 2ac9.</title>
        <authorList>
            <consortium name="US DOE Joint Genome Institute"/>
            <person name="Lucas S."/>
            <person name="Han J."/>
            <person name="Lapidus A."/>
            <person name="Cheng J.-F."/>
            <person name="Goodwin L."/>
            <person name="Pitluck S."/>
            <person name="Peters L."/>
            <person name="Ovchinnikova G."/>
            <person name="Held B."/>
            <person name="Detter J.C."/>
            <person name="Han C."/>
            <person name="Tapia R."/>
            <person name="Land M."/>
            <person name="Hauser L."/>
            <person name="Kyrpides N."/>
            <person name="Ivanova N."/>
            <person name="Pagani I."/>
            <person name="Orellana R."/>
            <person name="Lovley D."/>
            <person name="Woyke T."/>
        </authorList>
    </citation>
    <scope>NUCLEOTIDE SEQUENCE [LARGE SCALE GENOMIC DNA]</scope>
    <source>
        <strain evidence="2 3">2ac9</strain>
    </source>
</reference>
<reference evidence="2 3" key="1">
    <citation type="submission" date="2011-09" db="EMBL/GenBank/DDBJ databases">
        <authorList>
            <consortium name="US DOE Joint Genome Institute (JGI-PGF)"/>
            <person name="Lucas S."/>
            <person name="Han J."/>
            <person name="Lapidus A."/>
            <person name="Cheng J.-F."/>
            <person name="Goodwin L."/>
            <person name="Pitluck S."/>
            <person name="Peters L."/>
            <person name="Land M.L."/>
            <person name="Hauser L."/>
            <person name="Orellana R."/>
            <person name="Lovley D."/>
            <person name="Woyke T.J."/>
        </authorList>
    </citation>
    <scope>NUCLEOTIDE SEQUENCE [LARGE SCALE GENOMIC DNA]</scope>
    <source>
        <strain evidence="2 3">2ac9</strain>
    </source>
</reference>
<evidence type="ECO:0000313" key="2">
    <source>
        <dbReference type="EMBL" id="EIM65318.1"/>
    </source>
</evidence>
<feature type="domain" description="AAA" evidence="1">
    <location>
        <begin position="1"/>
        <end position="190"/>
    </location>
</feature>
<dbReference type="CDD" id="cd02042">
    <property type="entry name" value="ParAB_family"/>
    <property type="match status" value="1"/>
</dbReference>
<dbReference type="InterPro" id="IPR025669">
    <property type="entry name" value="AAA_dom"/>
</dbReference>
<dbReference type="HOGENOM" id="CLU_037612_2_0_7"/>
<dbReference type="eggNOG" id="COG1192">
    <property type="taxonomic scope" value="Bacteria"/>
</dbReference>
<name>I5B755_9BACT</name>
<dbReference type="EMBL" id="CM001488">
    <property type="protein sequence ID" value="EIM65318.1"/>
    <property type="molecule type" value="Genomic_DNA"/>
</dbReference>
<organism evidence="2 3">
    <name type="scientific">Desulfobacter postgatei 2ac9</name>
    <dbReference type="NCBI Taxonomy" id="879212"/>
    <lineage>
        <taxon>Bacteria</taxon>
        <taxon>Pseudomonadati</taxon>
        <taxon>Thermodesulfobacteriota</taxon>
        <taxon>Desulfobacteria</taxon>
        <taxon>Desulfobacterales</taxon>
        <taxon>Desulfobacteraceae</taxon>
        <taxon>Desulfobacter</taxon>
    </lineage>
</organism>
<dbReference type="SUPFAM" id="SSF52540">
    <property type="entry name" value="P-loop containing nucleoside triphosphate hydrolases"/>
    <property type="match status" value="1"/>
</dbReference>
<dbReference type="OrthoDB" id="9785810at2"/>
<dbReference type="Proteomes" id="UP000005778">
    <property type="component" value="Chromosome"/>
</dbReference>
<evidence type="ECO:0000313" key="3">
    <source>
        <dbReference type="Proteomes" id="UP000005778"/>
    </source>
</evidence>
<proteinExistence type="predicted"/>